<protein>
    <submittedName>
        <fullName evidence="3">Interferon-induced protein</fullName>
    </submittedName>
</protein>
<organism evidence="3 4">
    <name type="scientific">Merluccius polli</name>
    <name type="common">Benguela hake</name>
    <name type="synonym">Merluccius cadenati</name>
    <dbReference type="NCBI Taxonomy" id="89951"/>
    <lineage>
        <taxon>Eukaryota</taxon>
        <taxon>Metazoa</taxon>
        <taxon>Chordata</taxon>
        <taxon>Craniata</taxon>
        <taxon>Vertebrata</taxon>
        <taxon>Euteleostomi</taxon>
        <taxon>Actinopterygii</taxon>
        <taxon>Neopterygii</taxon>
        <taxon>Teleostei</taxon>
        <taxon>Neoteleostei</taxon>
        <taxon>Acanthomorphata</taxon>
        <taxon>Zeiogadaria</taxon>
        <taxon>Gadariae</taxon>
        <taxon>Gadiformes</taxon>
        <taxon>Gadoidei</taxon>
        <taxon>Merlucciidae</taxon>
        <taxon>Merluccius</taxon>
    </lineage>
</organism>
<evidence type="ECO:0000256" key="1">
    <source>
        <dbReference type="SAM" id="Coils"/>
    </source>
</evidence>
<dbReference type="GO" id="GO:0005634">
    <property type="term" value="C:nucleus"/>
    <property type="evidence" value="ECO:0007669"/>
    <property type="project" value="TreeGrafter"/>
</dbReference>
<reference evidence="3" key="1">
    <citation type="journal article" date="2023" name="Front. Mar. Sci.">
        <title>A new Merluccius polli reference genome to investigate the effects of global change in West African waters.</title>
        <authorList>
            <person name="Mateo J.L."/>
            <person name="Blanco-Fernandez C."/>
            <person name="Garcia-Vazquez E."/>
            <person name="Machado-Schiaffino G."/>
        </authorList>
    </citation>
    <scope>NUCLEOTIDE SEQUENCE</scope>
    <source>
        <strain evidence="3">C29</strain>
        <tissue evidence="3">Fin</tissue>
    </source>
</reference>
<proteinExistence type="predicted"/>
<dbReference type="InterPro" id="IPR012677">
    <property type="entry name" value="Nucleotide-bd_a/b_plait_sf"/>
</dbReference>
<sequence length="364" mass="40871">MMDEDSGLMTLEDIQEETTKLKYDKLFEEQQKLRKTASVRERLAQTFRDKALVATRGLEQAQLKLDQDMESKQEKLLSLQEEDRQLTEQLKETDEDIRQQDAKIDELKNAANAISVVPEREVVFRGSTRDVANPNAFDVKSHIKYPMDGGTALITFDEELVAENILSMPTHKVKLEEECFIVVEVHPVRLTVPTYVEMDTRVCPRSILVSNLPSLESEFMLDKLELHFSKKVNGGGEVASRHFQRDVGNAVLVFVDDNIALGLTEKEAHKVTFERNKSPKVRVTPFVNGTITRLETKSQDCARSVLLTGIPAVMDPATLQDMLEIYFQKSTNGGGEISNIVYNPQGQATVALFKDDVVKGAGLA</sequence>
<dbReference type="Gene3D" id="3.30.70.330">
    <property type="match status" value="2"/>
</dbReference>
<feature type="domain" description="NID" evidence="2">
    <location>
        <begin position="250"/>
        <end position="338"/>
    </location>
</feature>
<keyword evidence="1" id="KW-0175">Coiled coil</keyword>
<dbReference type="Pfam" id="PF07292">
    <property type="entry name" value="NID"/>
    <property type="match status" value="2"/>
</dbReference>
<dbReference type="AlphaFoldDB" id="A0AA47MYZ3"/>
<evidence type="ECO:0000313" key="3">
    <source>
        <dbReference type="EMBL" id="KAK0148695.1"/>
    </source>
</evidence>
<dbReference type="PANTHER" id="PTHR15225">
    <property type="entry name" value="INTERFERON-INDUCED PROTEIN 35/NMI N-MYC/STAT INTERACTING PROTEIN"/>
    <property type="match status" value="1"/>
</dbReference>
<evidence type="ECO:0000259" key="2">
    <source>
        <dbReference type="Pfam" id="PF07292"/>
    </source>
</evidence>
<feature type="coiled-coil region" evidence="1">
    <location>
        <begin position="62"/>
        <end position="110"/>
    </location>
</feature>
<name>A0AA47MYZ3_MERPO</name>
<feature type="domain" description="NID" evidence="2">
    <location>
        <begin position="152"/>
        <end position="239"/>
    </location>
</feature>
<dbReference type="PANTHER" id="PTHR15225:SF1">
    <property type="entry name" value="INTERFERON-INDUCED 35 KDA PROTEIN"/>
    <property type="match status" value="1"/>
</dbReference>
<dbReference type="Proteomes" id="UP001174136">
    <property type="component" value="Unassembled WGS sequence"/>
</dbReference>
<dbReference type="EMBL" id="JAOPHQ010002003">
    <property type="protein sequence ID" value="KAK0148695.1"/>
    <property type="molecule type" value="Genomic_DNA"/>
</dbReference>
<gene>
    <name evidence="3" type="primary">IFI35</name>
    <name evidence="3" type="ORF">N1851_010975</name>
</gene>
<evidence type="ECO:0000313" key="4">
    <source>
        <dbReference type="Proteomes" id="UP001174136"/>
    </source>
</evidence>
<dbReference type="InterPro" id="IPR009909">
    <property type="entry name" value="Nmi/IFP35_dom"/>
</dbReference>
<comment type="caution">
    <text evidence="3">The sequence shown here is derived from an EMBL/GenBank/DDBJ whole genome shotgun (WGS) entry which is preliminary data.</text>
</comment>
<accession>A0AA47MYZ3</accession>
<keyword evidence="4" id="KW-1185">Reference proteome</keyword>